<dbReference type="AlphaFoldDB" id="A0A223KKF3"/>
<name>A0A223KKF3_9BACI</name>
<protein>
    <recommendedName>
        <fullName evidence="3">Lipoprotein</fullName>
    </recommendedName>
</protein>
<reference evidence="1 2" key="1">
    <citation type="submission" date="2016-12" db="EMBL/GenBank/DDBJ databases">
        <title>The whole genome sequencing and assembly of Bacillus cohnii DSM 6307T strain.</title>
        <authorList>
            <person name="Lee Y.-J."/>
            <person name="Yi H."/>
            <person name="Bahn Y.-S."/>
            <person name="Kim J.F."/>
            <person name="Lee D.-W."/>
        </authorList>
    </citation>
    <scope>NUCLEOTIDE SEQUENCE [LARGE SCALE GENOMIC DNA]</scope>
    <source>
        <strain evidence="1 2">DSM 6307</strain>
    </source>
</reference>
<dbReference type="PROSITE" id="PS51257">
    <property type="entry name" value="PROKAR_LIPOPROTEIN"/>
    <property type="match status" value="1"/>
</dbReference>
<evidence type="ECO:0000313" key="1">
    <source>
        <dbReference type="EMBL" id="AST89975.1"/>
    </source>
</evidence>
<evidence type="ECO:0008006" key="3">
    <source>
        <dbReference type="Google" id="ProtNLM"/>
    </source>
</evidence>
<dbReference type="STRING" id="1314751.GCA_001591425_04765"/>
<sequence>MKKLALIIITIFIVLVGCSNNNEETSSVIENGQVALKKMENTNIEYLQFSGNIKVTELDTDQPFSVRFLVKDGEVENIIKSTEIVLPEQYFRGNGEVVPVGEMRMVTGEYSVKELEKKIEKENAVYIELFNDDEVLLSEPIKTFVQNNG</sequence>
<dbReference type="Proteomes" id="UP000215224">
    <property type="component" value="Chromosome"/>
</dbReference>
<accession>A0A223KKF3</accession>
<dbReference type="EMBL" id="CP018866">
    <property type="protein sequence ID" value="AST89975.1"/>
    <property type="molecule type" value="Genomic_DNA"/>
</dbReference>
<gene>
    <name evidence="1" type="ORF">BC6307_01105</name>
</gene>
<keyword evidence="2" id="KW-1185">Reference proteome</keyword>
<organism evidence="1 2">
    <name type="scientific">Sutcliffiella cohnii</name>
    <dbReference type="NCBI Taxonomy" id="33932"/>
    <lineage>
        <taxon>Bacteria</taxon>
        <taxon>Bacillati</taxon>
        <taxon>Bacillota</taxon>
        <taxon>Bacilli</taxon>
        <taxon>Bacillales</taxon>
        <taxon>Bacillaceae</taxon>
        <taxon>Sutcliffiella</taxon>
    </lineage>
</organism>
<evidence type="ECO:0000313" key="2">
    <source>
        <dbReference type="Proteomes" id="UP000215224"/>
    </source>
</evidence>
<proteinExistence type="predicted"/>
<dbReference type="RefSeq" id="WP_066421385.1">
    <property type="nucleotide sequence ID" value="NZ_CP018866.1"/>
</dbReference>
<dbReference type="KEGG" id="bcoh:BC6307_01105"/>